<evidence type="ECO:0000256" key="2">
    <source>
        <dbReference type="ARBA" id="ARBA00022729"/>
    </source>
</evidence>
<keyword evidence="7" id="KW-1185">Reference proteome</keyword>
<evidence type="ECO:0000256" key="1">
    <source>
        <dbReference type="ARBA" id="ARBA00022692"/>
    </source>
</evidence>
<name>A0A8X7VMK6_BRACI</name>
<dbReference type="OrthoDB" id="676979at2759"/>
<dbReference type="PANTHER" id="PTHR46084:SF19">
    <property type="entry name" value="PROTEIN KINASE DOMAIN-CONTAINING PROTEIN"/>
    <property type="match status" value="1"/>
</dbReference>
<dbReference type="EMBL" id="JAAMPC010000004">
    <property type="protein sequence ID" value="KAG2314016.1"/>
    <property type="molecule type" value="Genomic_DNA"/>
</dbReference>
<evidence type="ECO:0000256" key="3">
    <source>
        <dbReference type="ARBA" id="ARBA00022989"/>
    </source>
</evidence>
<accession>A0A8X7VMK6</accession>
<keyword evidence="2" id="KW-0732">Signal</keyword>
<dbReference type="GO" id="GO:0012505">
    <property type="term" value="C:endomembrane system"/>
    <property type="evidence" value="ECO:0007669"/>
    <property type="project" value="UniProtKB-SubCell"/>
</dbReference>
<protein>
    <submittedName>
        <fullName evidence="6">Uncharacterized protein</fullName>
    </submittedName>
</protein>
<evidence type="ECO:0000256" key="5">
    <source>
        <dbReference type="ARBA" id="ARBA00046288"/>
    </source>
</evidence>
<gene>
    <name evidence="6" type="ORF">Bca52824_017138</name>
</gene>
<keyword evidence="1" id="KW-0812">Transmembrane</keyword>
<comment type="caution">
    <text evidence="6">The sequence shown here is derived from an EMBL/GenBank/DDBJ whole genome shotgun (WGS) entry which is preliminary data.</text>
</comment>
<evidence type="ECO:0000313" key="7">
    <source>
        <dbReference type="Proteomes" id="UP000886595"/>
    </source>
</evidence>
<dbReference type="AlphaFoldDB" id="A0A8X7VMK6"/>
<evidence type="ECO:0000256" key="4">
    <source>
        <dbReference type="ARBA" id="ARBA00023136"/>
    </source>
</evidence>
<organism evidence="6 7">
    <name type="scientific">Brassica carinata</name>
    <name type="common">Ethiopian mustard</name>
    <name type="synonym">Abyssinian cabbage</name>
    <dbReference type="NCBI Taxonomy" id="52824"/>
    <lineage>
        <taxon>Eukaryota</taxon>
        <taxon>Viridiplantae</taxon>
        <taxon>Streptophyta</taxon>
        <taxon>Embryophyta</taxon>
        <taxon>Tracheophyta</taxon>
        <taxon>Spermatophyta</taxon>
        <taxon>Magnoliopsida</taxon>
        <taxon>eudicotyledons</taxon>
        <taxon>Gunneridae</taxon>
        <taxon>Pentapetalae</taxon>
        <taxon>rosids</taxon>
        <taxon>malvids</taxon>
        <taxon>Brassicales</taxon>
        <taxon>Brassicaceae</taxon>
        <taxon>Brassiceae</taxon>
        <taxon>Brassica</taxon>
    </lineage>
</organism>
<reference evidence="6 7" key="1">
    <citation type="submission" date="2020-02" db="EMBL/GenBank/DDBJ databases">
        <authorList>
            <person name="Ma Q."/>
            <person name="Huang Y."/>
            <person name="Song X."/>
            <person name="Pei D."/>
        </authorList>
    </citation>
    <scope>NUCLEOTIDE SEQUENCE [LARGE SCALE GENOMIC DNA]</scope>
    <source>
        <strain evidence="6">Sxm20200214</strain>
        <tissue evidence="6">Leaf</tissue>
    </source>
</reference>
<keyword evidence="4" id="KW-0472">Membrane</keyword>
<dbReference type="PANTHER" id="PTHR46084">
    <property type="entry name" value="PROTEIN MALE DISCOVERER 2"/>
    <property type="match status" value="1"/>
</dbReference>
<evidence type="ECO:0000313" key="6">
    <source>
        <dbReference type="EMBL" id="KAG2314016.1"/>
    </source>
</evidence>
<dbReference type="Proteomes" id="UP000886595">
    <property type="component" value="Unassembled WGS sequence"/>
</dbReference>
<keyword evidence="3" id="KW-1133">Transmembrane helix</keyword>
<comment type="subcellular location">
    <subcellularLocation>
        <location evidence="5">Endomembrane system</location>
        <topology evidence="5">Single-pass type I membrane protein</topology>
    </subcellularLocation>
</comment>
<proteinExistence type="predicted"/>
<sequence length="159" mass="18092">MTIILPFTAGTSLLIPWKKSSSEKEKFTVYVDSEILKDVSRFTRQELEVACEDFSNIIGLSADSKMGKQAALVTWARRMKIVIGIARYLHMELDPPFTISELSSKAIYLTEDFTPKAKEFLETPGEAMGSLVDPELQHYNQEELETVYEFAENKKEAMK</sequence>